<comment type="caution">
    <text evidence="1">The sequence shown here is derived from an EMBL/GenBank/DDBJ whole genome shotgun (WGS) entry which is preliminary data.</text>
</comment>
<gene>
    <name evidence="1" type="ORF">PGQ11_008396</name>
</gene>
<sequence>MTSAQYNRMRGFLTRLNRLPPSNQVSEDDHYFKESQISEALNAYNLHERQRECQPWALFHYFGLNSSVVVPRDPDDNFDWDELRHKTLLSESTGPSLLRELERPWPSAMNMGGQWRYLPNDPHYRLLCWMHRHEPPGLLPAQALTSQEVVYTMSVWDREDNIIYFHDPWGSDEESSIQRLADIRTFWRNILPQNQPPYHYPGDHDDEFNIRHVRYHTLNRMRRTTHPGLQPKFSQISCVAIGAWLANRVTLQAPLIPTDRQDILDGSYAFLFPRLSMTIFRTLREAENSLRKGIHGDHPGAQDYVEEHFRVNPNNIRMERHLRVELRAVYGNTPSRWIIDRITA</sequence>
<evidence type="ECO:0000313" key="2">
    <source>
        <dbReference type="Proteomes" id="UP001390339"/>
    </source>
</evidence>
<dbReference type="Proteomes" id="UP001390339">
    <property type="component" value="Unassembled WGS sequence"/>
</dbReference>
<protein>
    <submittedName>
        <fullName evidence="1">Uncharacterized protein</fullName>
    </submittedName>
</protein>
<proteinExistence type="predicted"/>
<dbReference type="EMBL" id="JAPCWZ010000005">
    <property type="protein sequence ID" value="KAK8862161.1"/>
    <property type="molecule type" value="Genomic_DNA"/>
</dbReference>
<evidence type="ECO:0000313" key="1">
    <source>
        <dbReference type="EMBL" id="KAK8862161.1"/>
    </source>
</evidence>
<organism evidence="1 2">
    <name type="scientific">Apiospora arundinis</name>
    <dbReference type="NCBI Taxonomy" id="335852"/>
    <lineage>
        <taxon>Eukaryota</taxon>
        <taxon>Fungi</taxon>
        <taxon>Dikarya</taxon>
        <taxon>Ascomycota</taxon>
        <taxon>Pezizomycotina</taxon>
        <taxon>Sordariomycetes</taxon>
        <taxon>Xylariomycetidae</taxon>
        <taxon>Amphisphaeriales</taxon>
        <taxon>Apiosporaceae</taxon>
        <taxon>Apiospora</taxon>
    </lineage>
</organism>
<accession>A0ABR2IFQ2</accession>
<reference evidence="1 2" key="1">
    <citation type="journal article" date="2024" name="IMA Fungus">
        <title>Apiospora arundinis, a panoply of carbohydrate-active enzymes and secondary metabolites.</title>
        <authorList>
            <person name="Sorensen T."/>
            <person name="Petersen C."/>
            <person name="Muurmann A.T."/>
            <person name="Christiansen J.V."/>
            <person name="Brundto M.L."/>
            <person name="Overgaard C.K."/>
            <person name="Boysen A.T."/>
            <person name="Wollenberg R.D."/>
            <person name="Larsen T.O."/>
            <person name="Sorensen J.L."/>
            <person name="Nielsen K.L."/>
            <person name="Sondergaard T.E."/>
        </authorList>
    </citation>
    <scope>NUCLEOTIDE SEQUENCE [LARGE SCALE GENOMIC DNA]</scope>
    <source>
        <strain evidence="1 2">AAU 773</strain>
    </source>
</reference>
<name>A0ABR2IFQ2_9PEZI</name>
<keyword evidence="2" id="KW-1185">Reference proteome</keyword>